<evidence type="ECO:0000313" key="11">
    <source>
        <dbReference type="Proteomes" id="UP000306402"/>
    </source>
</evidence>
<evidence type="ECO:0000256" key="3">
    <source>
        <dbReference type="ARBA" id="ARBA00022801"/>
    </source>
</evidence>
<dbReference type="AlphaFoldDB" id="A0A5R9KRL6"/>
<evidence type="ECO:0000313" key="10">
    <source>
        <dbReference type="EMBL" id="TLU98860.1"/>
    </source>
</evidence>
<keyword evidence="4" id="KW-0146">Chitin degradation</keyword>
<keyword evidence="8" id="KW-0732">Signal</keyword>
<feature type="signal peptide" evidence="8">
    <location>
        <begin position="1"/>
        <end position="24"/>
    </location>
</feature>
<organism evidence="10 11">
    <name type="scientific">Dyadobacter luticola</name>
    <dbReference type="NCBI Taxonomy" id="1979387"/>
    <lineage>
        <taxon>Bacteria</taxon>
        <taxon>Pseudomonadati</taxon>
        <taxon>Bacteroidota</taxon>
        <taxon>Cytophagia</taxon>
        <taxon>Cytophagales</taxon>
        <taxon>Spirosomataceae</taxon>
        <taxon>Dyadobacter</taxon>
    </lineage>
</organism>
<evidence type="ECO:0000256" key="1">
    <source>
        <dbReference type="ARBA" id="ARBA00000822"/>
    </source>
</evidence>
<dbReference type="Gene3D" id="3.20.20.80">
    <property type="entry name" value="Glycosidases"/>
    <property type="match status" value="1"/>
</dbReference>
<dbReference type="CDD" id="cd06548">
    <property type="entry name" value="GH18_chitinase"/>
    <property type="match status" value="1"/>
</dbReference>
<keyword evidence="5 6" id="KW-0326">Glycosidase</keyword>
<accession>A0A5R9KRL6</accession>
<proteinExistence type="inferred from homology"/>
<dbReference type="PROSITE" id="PS01095">
    <property type="entry name" value="GH18_1"/>
    <property type="match status" value="1"/>
</dbReference>
<feature type="domain" description="GH18" evidence="9">
    <location>
        <begin position="42"/>
        <end position="385"/>
    </location>
</feature>
<dbReference type="GO" id="GO:0008843">
    <property type="term" value="F:endochitinase activity"/>
    <property type="evidence" value="ECO:0007669"/>
    <property type="project" value="UniProtKB-EC"/>
</dbReference>
<dbReference type="GO" id="GO:0008061">
    <property type="term" value="F:chitin binding"/>
    <property type="evidence" value="ECO:0007669"/>
    <property type="project" value="InterPro"/>
</dbReference>
<dbReference type="Gene3D" id="3.10.50.10">
    <property type="match status" value="1"/>
</dbReference>
<feature type="chain" id="PRO_5024290329" description="chitinase" evidence="8">
    <location>
        <begin position="25"/>
        <end position="385"/>
    </location>
</feature>
<dbReference type="InterPro" id="IPR001223">
    <property type="entry name" value="Glyco_hydro18_cat"/>
</dbReference>
<dbReference type="PANTHER" id="PTHR11177">
    <property type="entry name" value="CHITINASE"/>
    <property type="match status" value="1"/>
</dbReference>
<dbReference type="InterPro" id="IPR017853">
    <property type="entry name" value="GH"/>
</dbReference>
<dbReference type="SUPFAM" id="SSF51445">
    <property type="entry name" value="(Trans)glycosidases"/>
    <property type="match status" value="1"/>
</dbReference>
<evidence type="ECO:0000256" key="8">
    <source>
        <dbReference type="SAM" id="SignalP"/>
    </source>
</evidence>
<evidence type="ECO:0000256" key="4">
    <source>
        <dbReference type="ARBA" id="ARBA00023024"/>
    </source>
</evidence>
<dbReference type="GO" id="GO:0005975">
    <property type="term" value="P:carbohydrate metabolic process"/>
    <property type="evidence" value="ECO:0007669"/>
    <property type="project" value="InterPro"/>
</dbReference>
<reference evidence="10 11" key="1">
    <citation type="submission" date="2019-05" db="EMBL/GenBank/DDBJ databases">
        <authorList>
            <person name="Qu J.-H."/>
        </authorList>
    </citation>
    <scope>NUCLEOTIDE SEQUENCE [LARGE SCALE GENOMIC DNA]</scope>
    <source>
        <strain evidence="10 11">T17</strain>
    </source>
</reference>
<dbReference type="RefSeq" id="WP_138367150.1">
    <property type="nucleotide sequence ID" value="NZ_VCEJ01000005.1"/>
</dbReference>
<evidence type="ECO:0000256" key="7">
    <source>
        <dbReference type="RuleBase" id="RU004453"/>
    </source>
</evidence>
<gene>
    <name evidence="10" type="ORF">FEN17_19900</name>
</gene>
<evidence type="ECO:0000256" key="2">
    <source>
        <dbReference type="ARBA" id="ARBA00012729"/>
    </source>
</evidence>
<keyword evidence="4" id="KW-0119">Carbohydrate metabolism</keyword>
<dbReference type="EMBL" id="VCEJ01000005">
    <property type="protein sequence ID" value="TLU98860.1"/>
    <property type="molecule type" value="Genomic_DNA"/>
</dbReference>
<keyword evidence="11" id="KW-1185">Reference proteome</keyword>
<dbReference type="Pfam" id="PF00704">
    <property type="entry name" value="Glyco_hydro_18"/>
    <property type="match status" value="1"/>
</dbReference>
<dbReference type="SUPFAM" id="SSF54556">
    <property type="entry name" value="Chitinase insertion domain"/>
    <property type="match status" value="1"/>
</dbReference>
<dbReference type="PANTHER" id="PTHR11177:SF317">
    <property type="entry name" value="CHITINASE 12-RELATED"/>
    <property type="match status" value="1"/>
</dbReference>
<name>A0A5R9KRL6_9BACT</name>
<evidence type="ECO:0000256" key="6">
    <source>
        <dbReference type="RuleBase" id="RU000489"/>
    </source>
</evidence>
<evidence type="ECO:0000256" key="5">
    <source>
        <dbReference type="ARBA" id="ARBA00023295"/>
    </source>
</evidence>
<dbReference type="PROSITE" id="PS51910">
    <property type="entry name" value="GH18_2"/>
    <property type="match status" value="1"/>
</dbReference>
<dbReference type="OrthoDB" id="9775889at2"/>
<comment type="similarity">
    <text evidence="7">Belongs to the glycosyl hydrolase 18 family.</text>
</comment>
<evidence type="ECO:0000259" key="9">
    <source>
        <dbReference type="PROSITE" id="PS51910"/>
    </source>
</evidence>
<dbReference type="GO" id="GO:0006032">
    <property type="term" value="P:chitin catabolic process"/>
    <property type="evidence" value="ECO:0007669"/>
    <property type="project" value="UniProtKB-KW"/>
</dbReference>
<comment type="catalytic activity">
    <reaction evidence="1">
        <text>Random endo-hydrolysis of N-acetyl-beta-D-glucosaminide (1-&gt;4)-beta-linkages in chitin and chitodextrins.</text>
        <dbReference type="EC" id="3.2.1.14"/>
    </reaction>
</comment>
<dbReference type="InterPro" id="IPR050314">
    <property type="entry name" value="Glycosyl_Hydrlase_18"/>
</dbReference>
<dbReference type="EC" id="3.2.1.14" evidence="2"/>
<dbReference type="InterPro" id="IPR011583">
    <property type="entry name" value="Chitinase_II/V-like_cat"/>
</dbReference>
<dbReference type="SMART" id="SM00636">
    <property type="entry name" value="Glyco_18"/>
    <property type="match status" value="1"/>
</dbReference>
<dbReference type="InterPro" id="IPR029070">
    <property type="entry name" value="Chitinase_insertion_sf"/>
</dbReference>
<protein>
    <recommendedName>
        <fullName evidence="2">chitinase</fullName>
        <ecNumber evidence="2">3.2.1.14</ecNumber>
    </recommendedName>
</protein>
<comment type="caution">
    <text evidence="10">The sequence shown here is derived from an EMBL/GenBank/DDBJ whole genome shotgun (WGS) entry which is preliminary data.</text>
</comment>
<dbReference type="InterPro" id="IPR001579">
    <property type="entry name" value="Glyco_hydro_18_chit_AS"/>
</dbReference>
<keyword evidence="4" id="KW-0624">Polysaccharide degradation</keyword>
<keyword evidence="3 6" id="KW-0378">Hydrolase</keyword>
<sequence length="385" mass="43547">MFRFYTKSSLLFSLLAAFSPLIFTGCKSSADTDSATQVVTRPAVIGYVGGFHGLLETADMPANKLTHINYAFVDVKDGKAFLSNEKTDTTNFRNLNLLKQKNPDLQILISLGGWTWSENFSDAVLTDSSRKIFAQSAVDIIKKYKLDGVDIDWEYPGIPGEEGNVYRPEDKQNYTLMFEALRKELDVLEKETGKKKLLTTATAGFTSFLKTTEMGKAAKYLNFVNLMTYDLFQGDTVVHHANLYQSKKYNSQHSVDKAVKAFHAAGVPMEKLVVGIPFYGRMFKVSKLENGFGQKQQSQEYKEGYTDFKENFVNKNGFVAYRDSVARVPYLVNATTGELLMYEDEQSVREKCQYVLANKLGGVMFWEYASDPKNYLLDEIDKVMK</sequence>
<dbReference type="Proteomes" id="UP000306402">
    <property type="component" value="Unassembled WGS sequence"/>
</dbReference>
<dbReference type="PROSITE" id="PS51257">
    <property type="entry name" value="PROKAR_LIPOPROTEIN"/>
    <property type="match status" value="1"/>
</dbReference>